<proteinExistence type="predicted"/>
<name>A0A239F898_9ACTN</name>
<sequence>MNFNGSVNFNGGVQNLGGTNKVTQTNYYFDAALRGELETRIAALRTVHPDPATAEREIPILEEAVRRPSLENRERVDTALERLATNAGNTRTALEAVAAIGALVAAHWPG</sequence>
<dbReference type="Proteomes" id="UP000198415">
    <property type="component" value="Unassembled WGS sequence"/>
</dbReference>
<keyword evidence="2" id="KW-1185">Reference proteome</keyword>
<gene>
    <name evidence="1" type="ORF">SAMN06264365_117120</name>
</gene>
<dbReference type="AlphaFoldDB" id="A0A239F898"/>
<dbReference type="RefSeq" id="WP_089297204.1">
    <property type="nucleotide sequence ID" value="NZ_BOMU01000083.1"/>
</dbReference>
<accession>A0A239F898</accession>
<protein>
    <submittedName>
        <fullName evidence="1">Uncharacterized protein</fullName>
    </submittedName>
</protein>
<evidence type="ECO:0000313" key="1">
    <source>
        <dbReference type="EMBL" id="SNS52708.1"/>
    </source>
</evidence>
<organism evidence="1 2">
    <name type="scientific">Actinoplanes regularis</name>
    <dbReference type="NCBI Taxonomy" id="52697"/>
    <lineage>
        <taxon>Bacteria</taxon>
        <taxon>Bacillati</taxon>
        <taxon>Actinomycetota</taxon>
        <taxon>Actinomycetes</taxon>
        <taxon>Micromonosporales</taxon>
        <taxon>Micromonosporaceae</taxon>
        <taxon>Actinoplanes</taxon>
    </lineage>
</organism>
<reference evidence="1 2" key="1">
    <citation type="submission" date="2017-06" db="EMBL/GenBank/DDBJ databases">
        <authorList>
            <person name="Kim H.J."/>
            <person name="Triplett B.A."/>
        </authorList>
    </citation>
    <scope>NUCLEOTIDE SEQUENCE [LARGE SCALE GENOMIC DNA]</scope>
    <source>
        <strain evidence="1 2">DSM 43151</strain>
    </source>
</reference>
<dbReference type="EMBL" id="FZNR01000017">
    <property type="protein sequence ID" value="SNS52708.1"/>
    <property type="molecule type" value="Genomic_DNA"/>
</dbReference>
<evidence type="ECO:0000313" key="2">
    <source>
        <dbReference type="Proteomes" id="UP000198415"/>
    </source>
</evidence>
<dbReference type="OrthoDB" id="3297439at2"/>